<protein>
    <submittedName>
        <fullName evidence="2">Uncharacterized protein</fullName>
    </submittedName>
</protein>
<evidence type="ECO:0000313" key="3">
    <source>
        <dbReference type="Proteomes" id="UP000009877"/>
    </source>
</evidence>
<dbReference type="Proteomes" id="UP000009877">
    <property type="component" value="Unassembled WGS sequence"/>
</dbReference>
<dbReference type="EMBL" id="ANHZ02000018">
    <property type="protein sequence ID" value="EME36051.1"/>
    <property type="molecule type" value="Genomic_DNA"/>
</dbReference>
<feature type="region of interest" description="Disordered" evidence="1">
    <location>
        <begin position="61"/>
        <end position="120"/>
    </location>
</feature>
<sequence length="120" mass="13017">MYWRSGVRGPVALVTGHPNQAVGHRTGAGPRCRDGVTIRRPEGAACTALHLRRAEVREVAAATRRNRQAPPTVARCRRTGRQTDPAGPDRTGEEGHGADSDPHGRDCSGPPRLVRDERSR</sequence>
<reference evidence="2 3" key="1">
    <citation type="journal article" date="2014" name="Genome Announc.">
        <title>Draft Genome Sequence of Kocuria palustris PEL.</title>
        <authorList>
            <person name="Sharma G."/>
            <person name="Khatri I."/>
            <person name="Subramanian S."/>
        </authorList>
    </citation>
    <scope>NUCLEOTIDE SEQUENCE [LARGE SCALE GENOMIC DNA]</scope>
    <source>
        <strain evidence="2 3">PEL</strain>
    </source>
</reference>
<comment type="caution">
    <text evidence="2">The sequence shown here is derived from an EMBL/GenBank/DDBJ whole genome shotgun (WGS) entry which is preliminary data.</text>
</comment>
<organism evidence="2 3">
    <name type="scientific">Kocuria palustris PEL</name>
    <dbReference type="NCBI Taxonomy" id="1236550"/>
    <lineage>
        <taxon>Bacteria</taxon>
        <taxon>Bacillati</taxon>
        <taxon>Actinomycetota</taxon>
        <taxon>Actinomycetes</taxon>
        <taxon>Micrococcales</taxon>
        <taxon>Micrococcaceae</taxon>
        <taxon>Kocuria</taxon>
    </lineage>
</organism>
<feature type="compositionally biased region" description="Basic and acidic residues" evidence="1">
    <location>
        <begin position="90"/>
        <end position="106"/>
    </location>
</feature>
<evidence type="ECO:0000313" key="2">
    <source>
        <dbReference type="EMBL" id="EME36051.1"/>
    </source>
</evidence>
<feature type="region of interest" description="Disordered" evidence="1">
    <location>
        <begin position="16"/>
        <end position="36"/>
    </location>
</feature>
<name>M2XAC8_9MICC</name>
<proteinExistence type="predicted"/>
<gene>
    <name evidence="2" type="ORF">C884_00819</name>
</gene>
<evidence type="ECO:0000256" key="1">
    <source>
        <dbReference type="SAM" id="MobiDB-lite"/>
    </source>
</evidence>
<accession>M2XAC8</accession>
<keyword evidence="3" id="KW-1185">Reference proteome</keyword>
<dbReference type="AlphaFoldDB" id="M2XAC8"/>